<dbReference type="PANTHER" id="PTHR45527">
    <property type="entry name" value="NONRIBOSOMAL PEPTIDE SYNTHETASE"/>
    <property type="match status" value="1"/>
</dbReference>
<protein>
    <submittedName>
        <fullName evidence="7">Non ribosomal peptide synthetase</fullName>
    </submittedName>
</protein>
<dbReference type="InterPro" id="IPR010071">
    <property type="entry name" value="AA_adenyl_dom"/>
</dbReference>
<dbReference type="GO" id="GO:0003824">
    <property type="term" value="F:catalytic activity"/>
    <property type="evidence" value="ECO:0007669"/>
    <property type="project" value="InterPro"/>
</dbReference>
<accession>A0A9W4THL1</accession>
<dbReference type="Gene3D" id="3.30.559.30">
    <property type="entry name" value="Nonribosomal peptide synthetase, condensation domain"/>
    <property type="match status" value="4"/>
</dbReference>
<reference evidence="7" key="1">
    <citation type="submission" date="2022-09" db="EMBL/GenBank/DDBJ databases">
        <authorList>
            <person name="Duchaud E."/>
        </authorList>
    </citation>
    <scope>NUCLEOTIDE SEQUENCE</scope>
    <source>
        <strain evidence="7">TRV642</strain>
    </source>
</reference>
<dbReference type="Gene3D" id="2.30.38.10">
    <property type="entry name" value="Luciferase, Domain 3"/>
    <property type="match status" value="3"/>
</dbReference>
<dbReference type="Pfam" id="PF13193">
    <property type="entry name" value="AMP-binding_C"/>
    <property type="match status" value="3"/>
</dbReference>
<organism evidence="7 8">
    <name type="scientific">Flavobacterium collinsii</name>
    <dbReference type="NCBI Taxonomy" id="1114861"/>
    <lineage>
        <taxon>Bacteria</taxon>
        <taxon>Pseudomonadati</taxon>
        <taxon>Bacteroidota</taxon>
        <taxon>Flavobacteriia</taxon>
        <taxon>Flavobacteriales</taxon>
        <taxon>Flavobacteriaceae</taxon>
        <taxon>Flavobacterium</taxon>
    </lineage>
</organism>
<gene>
    <name evidence="7" type="ORF">TRV642_2216</name>
</gene>
<dbReference type="FunFam" id="3.40.50.12780:FF:000012">
    <property type="entry name" value="Non-ribosomal peptide synthetase"/>
    <property type="match status" value="3"/>
</dbReference>
<dbReference type="InterPro" id="IPR020845">
    <property type="entry name" value="AMP-binding_CS"/>
</dbReference>
<dbReference type="PANTHER" id="PTHR45527:SF14">
    <property type="entry name" value="PLIPASTATIN SYNTHASE SUBUNIT B"/>
    <property type="match status" value="1"/>
</dbReference>
<dbReference type="SUPFAM" id="SSF52777">
    <property type="entry name" value="CoA-dependent acyltransferases"/>
    <property type="match status" value="8"/>
</dbReference>
<evidence type="ECO:0000256" key="5">
    <source>
        <dbReference type="SAM" id="MobiDB-lite"/>
    </source>
</evidence>
<dbReference type="SUPFAM" id="SSF56801">
    <property type="entry name" value="Acetyl-CoA synthetase-like"/>
    <property type="match status" value="3"/>
</dbReference>
<proteinExistence type="inferred from homology"/>
<dbReference type="Gene3D" id="1.10.1200.10">
    <property type="entry name" value="ACP-like"/>
    <property type="match status" value="3"/>
</dbReference>
<dbReference type="Gene3D" id="3.30.559.10">
    <property type="entry name" value="Chloramphenicol acetyltransferase-like domain"/>
    <property type="match status" value="4"/>
</dbReference>
<name>A0A9W4THL1_9FLAO</name>
<dbReference type="FunFam" id="3.30.300.30:FF:000010">
    <property type="entry name" value="Enterobactin synthetase component F"/>
    <property type="match status" value="3"/>
</dbReference>
<comment type="cofactor">
    <cofactor evidence="1">
        <name>pantetheine 4'-phosphate</name>
        <dbReference type="ChEBI" id="CHEBI:47942"/>
    </cofactor>
</comment>
<dbReference type="FunFam" id="3.40.50.980:FF:000001">
    <property type="entry name" value="Non-ribosomal peptide synthetase"/>
    <property type="match status" value="2"/>
</dbReference>
<dbReference type="FunFam" id="3.40.50.980:FF:000002">
    <property type="entry name" value="Enterobactin synthetase component F"/>
    <property type="match status" value="1"/>
</dbReference>
<dbReference type="GO" id="GO:0044550">
    <property type="term" value="P:secondary metabolite biosynthetic process"/>
    <property type="evidence" value="ECO:0007669"/>
    <property type="project" value="UniProtKB-ARBA"/>
</dbReference>
<dbReference type="SMART" id="SM00823">
    <property type="entry name" value="PKS_PP"/>
    <property type="match status" value="3"/>
</dbReference>
<dbReference type="InterPro" id="IPR023213">
    <property type="entry name" value="CAT-like_dom_sf"/>
</dbReference>
<feature type="region of interest" description="Disordered" evidence="5">
    <location>
        <begin position="1022"/>
        <end position="1042"/>
    </location>
</feature>
<dbReference type="CDD" id="cd05930">
    <property type="entry name" value="A_NRPS"/>
    <property type="match status" value="2"/>
</dbReference>
<evidence type="ECO:0000256" key="1">
    <source>
        <dbReference type="ARBA" id="ARBA00001957"/>
    </source>
</evidence>
<dbReference type="InterPro" id="IPR000873">
    <property type="entry name" value="AMP-dep_synth/lig_dom"/>
</dbReference>
<evidence type="ECO:0000256" key="2">
    <source>
        <dbReference type="ARBA" id="ARBA00006432"/>
    </source>
</evidence>
<dbReference type="CDD" id="cd19531">
    <property type="entry name" value="LCL_NRPS-like"/>
    <property type="match status" value="3"/>
</dbReference>
<evidence type="ECO:0000256" key="3">
    <source>
        <dbReference type="ARBA" id="ARBA00022450"/>
    </source>
</evidence>
<dbReference type="CDD" id="cd17643">
    <property type="entry name" value="A_NRPS_Cytc1-like"/>
    <property type="match status" value="1"/>
</dbReference>
<dbReference type="Proteomes" id="UP001152749">
    <property type="component" value="Chromosome"/>
</dbReference>
<dbReference type="Pfam" id="PF00501">
    <property type="entry name" value="AMP-binding"/>
    <property type="match status" value="3"/>
</dbReference>
<feature type="domain" description="Carrier" evidence="6">
    <location>
        <begin position="2102"/>
        <end position="2177"/>
    </location>
</feature>
<dbReference type="NCBIfam" id="TIGR01733">
    <property type="entry name" value="AA-adenyl-dom"/>
    <property type="match status" value="3"/>
</dbReference>
<dbReference type="NCBIfam" id="NF003417">
    <property type="entry name" value="PRK04813.1"/>
    <property type="match status" value="3"/>
</dbReference>
<sequence length="3727" mass="418588">MNVEILNILKEAHNKKVKIGIDEDSLTIKSVNPIDSNLLQKIKENKELIIKYIEKRQVKKQINILPKVTSYDRNSIIEIPLSFGQERLWFLDQLQGSVEYHMPVILKLSGEVCFASLQTSFNKMIDRHEVLRTNIRSENGVGYQELISAENWVLGQELLIDNSNLGKIISKFIKLPFDLSADYKLRACLYDLGDQKYILACVLHHIASDGWSEGILVNEFMELYSALQSGRAAVLPELSLQYSDYAIWQRKYLEGAVLDSQLSYWEEKLEGVGTLSLPTDYARPSIQSTAGSNVSLTLDKNLSDSLNALCQAEGVTLFMLMLSAFKVLLSRYSGQDDICVGTPIANRTQSELEGMIGFFVNTLALRSDLSGNPDFRELLKRVKETTLGSYDHQLAPFEKVVDRVVTTRDMSMSPLFQVMFVLQNALENSGKTGKGLEGVTLSGYEFDTFNSKVDLTLTVSENNDGIIVGIVYCTALFDRATIDRMLLHYKELLLSIVIDIDQPVGSLSMLTKEEEYQLLHLFNDTTVAYPKDKTIVDLFEEQVKKTPDAIAVVYEGETLSYRELNEKSNQLGYYLIEQGVEPDTLVGICLERSLEMLIGILGILKSGGAYVPVDPDYPSDRIGYMLVDAGIKLVLSMEDNHKILADYKDIDVLLLDKDWAKISVNPTTALNVALSPSHLAYVIYTSGSTGNPKGVLISHSNVVRLFKNESYLFDFGTNDVWTLFHSFCFDFSVWEMYGALLHGGRLVVVPKAVTKDAISFKELLISEGVTVLNQTPGSFYALQQEFLTGGFNHSLRYVIFGGEALNPIYLQDWKASYVDCKMINMYGITETTVHVTYKELNAEDMLNPVSMIGSAIPTLGCYILDDNLNLVPVGVIGELCVGGAGVARGYLNREELTREKFVENPFVATDRLYRSGDLGRWLADGNIEYIGRKDNQVKIRGYRIELGEIENVLSSIPGISQCCVLAKADAGGNKRLVGYVISEGKLDKGDLQQQLKLSLPEYMVPMIWVELEEIPLTSNGKLDRKALPDPDSSDLSTKEYVGPRTDTEKQLTEIWQNLLGVEKVGIYDNFFELGGDSIISIRLISKINETFNQRIQLRDLFRYSNIERFSALVLNSDQYDNKIEQLYKTVESEIISLRLSVMNSIANSDLVEDIYPMTDVQQGMIMESLVDPSLGVFHDQMLFPFQDGSFDLAKFNKAISLLIEKHSIFRTSFNFSDYDQPIQIVSKRVYFDIKQIDLSLFDKENQERKIEEFLISERAIPFDIQEGSLYRFSIFNIDNSHKVFVYQFHHSIMDGWSVASFITELYKTYFELKKGNDSFFTTSLACSQRDFIIKELIAKQDVDAISFWKEELSGYKYLDIFSEETEITEYYTKQYDLSFLNALKKQCKDHNLTLKSVLFGAYIYALQMFTYEKELTVGLVANNRPSIKDGDKVLGCFLNTLPVRYVFESEKSWLSYFESIEKKMNEINLYGHLTFFEIKRLIGIDRDDSFFDVLFNYIDFHVYNDIILEDTSTNIPVSNDDVESNKGLKTTSFERTSSSLNLTVNLTGGMGVEFQYALHKNFKSELSLERFHTYLDSILNCFTDKLDSHVSVGLILQEKEFHQLLYSFNDTTVAYPKDKTLVDLFEEQVKKTPAAIAVVYEGAELSYKELDEKSNQLANYLLTTISINSQCLIGVVLERSDWLIISFLAILKTGSVYVPIDLNYPEERKEYIKKDSGCSIIIDDLYLSLFKDTISDYAVALPRIVIKSDDLAYVIYTSGSTGQPKGVMIEHKSIINTILSQISAFCITNIDSSLQFASPSFDASIWEICISLFSGSRLCIIKEEEKSNIEFFRNFIVNHTITFATLPPAFLQLLSVEDLKGIKTLVTAGESIPLALAKRFSQDYNYINAYGPTEASICATIFQGDIKNIVSIGKPIDNTSVYIIDQRGQLLPIGVVGELCISGAGVARGYLNQEELTREKFIENPFKEGDRIYKTGDLARWLPDGNLEFIGRKDNQVKIRGYRIELGEIENVLSSVRGISQCCVLAKEDSNDTKRLVGYVVVEGKLDRAALQEQLKLSLPEYMVPMIWVELAELPLTSNGKVDRKALPDPDSSDLSTKEYVAPRTDTEHQLAQIWENLLGIEKVGVHDNFFELGGHSLLATRLVSIIRKELSIEISIREVFEYTTIATLSLHVSSQSVGILLPAVVVEDRSGRIPLSFSQERLWFLDQLEGSVAYHIPTVLHLEGALDTLILEQTLQSIVSRHEVLRTILLSEDGIGYQEVISEKEWILDQVVISDRSLFENILQDYLMAPFDLSADYKLRACLYDLGDQKYILACVLHHIASDGLSGGILVNEFMELYSALQSGRAAVLPELSLQYSDYAIWQRKYLEGAVLDSQLSYWEEKLEGVGTLSLPTDYARPSIQSTAGSNVSLTLDKNLSDSLNALCQAEGVTLFMLMLSAFKVLLSRYSGQDDICVGTPIANRTQSELEGMIGFFVNTLALRSDLSGNPDFRELLKRVKETTLGSYDHQLAPFEKVVDRVVTTRDMSMSPLFQVMFDFHNEVESSKEEKPRLQDLEISGYQYTDATSQFDLMFSISESDLDISIGIGYCTALFERSTIDRMLLHYKELLLSIVRDIRQPISDLGMLTKEEEYQLLHLFNDTRVAYPLDQTVVDLFEEQVKKTPAAIAVVYKGTELTYKELDEKSNQLGHYLKEQGVERDTLVGICLDRSVDMLIGILGILKSGGAYVPIKPDYPASRICYIAQDTGCSLMLTDRVNSGALGDMLSDIMMIVLDGTSAVYSNCSSESLGLTYLPDSLSYVIYTSGSTGSPKGAMIEHSGLLNHLLVMIDDLDMDSTSVVGFTAPFTFDISVWQLLSGLLCGGRIAIYSESMILNTDDFQNALCSYGVTHLQLVPSYILSLLETGSRKGLEDLRYFLVTGETATISLLESWFSMFPSVAVVNAYGPAEASDDVSLHVMHEVPLGGVVPIGKPVSNMKLYVVDSFDNLCSLGVTGELWVSGVGVGRGYLNQEELTREKFISSPFTEGDRIYKTGDLARWLPDGNLEFIGRKDNQVKIRGYRIELGEIENVLSSVRGISQCCVLAKEDSNDTKRLVGYVVVEGKLDRAALQEQLKLSLPEYMVPMIWVELAELPLTSNGKVDRKALPDPDSSDLSTKEYVAPRTETEHQLAQIWENLLGVEKVGVHDNFFELGGHSLLATRLVSMIRKGLSIEISIREVFEYATIATLSSHVSSQSKGILLPAVVLEDRSGRIPLSFSQERLWFLDQLEGSVAYHIPIVLRLEGALDTSILEQTLQSIVSRHEVLRTILLSEDGIGYQEVISEKEWILDQVEISDRSLFENILQDYLRIPFDLSADYKLRGCLYDLGDQKYILACVFHHIASDDWSEGILVNEFMELYSALQSGRAAVLPELSLQYSDYAIWQRKHLEGAVLDSQLSYWEEKLEGVGTLSLPTDYVRPSIQSTAGSNVSLTLDKNLSDSLNALCQAEGVTLFMLMLSAFKVLLSRYSGQDDICVGTSIANRTQSELEGMIGFFVNILALRSDLSGDPSFRELLKRVKETTLGGYDHQLAPFEKVVDRMITARDMSMSPLFQVLFVLHNTPEESGKSGKDLEGVTLSGYEFDSVTSKSDLTLNASEGDSGLILTIEYCTALFDKSTIDRMLLHYKELLISILGDITQPVGTLSMLSTEEEEQLLNIFNDTELIYPEDKTIVDLFEEQVKKTPDAIALFLKIRL</sequence>
<dbReference type="Gene3D" id="3.40.50.980">
    <property type="match status" value="6"/>
</dbReference>
<evidence type="ECO:0000313" key="8">
    <source>
        <dbReference type="Proteomes" id="UP001152749"/>
    </source>
</evidence>
<dbReference type="InterPro" id="IPR020806">
    <property type="entry name" value="PKS_PP-bd"/>
</dbReference>
<evidence type="ECO:0000313" key="7">
    <source>
        <dbReference type="EMBL" id="CAI2767108.1"/>
    </source>
</evidence>
<dbReference type="FunFam" id="2.30.38.10:FF:000001">
    <property type="entry name" value="Non-ribosomal peptide synthetase PvdI"/>
    <property type="match status" value="2"/>
</dbReference>
<dbReference type="InterPro" id="IPR001242">
    <property type="entry name" value="Condensation_dom"/>
</dbReference>
<dbReference type="InterPro" id="IPR009081">
    <property type="entry name" value="PP-bd_ACP"/>
</dbReference>
<evidence type="ECO:0000256" key="4">
    <source>
        <dbReference type="ARBA" id="ARBA00022553"/>
    </source>
</evidence>
<dbReference type="FunFam" id="1.10.1200.10:FF:000005">
    <property type="entry name" value="Nonribosomal peptide synthetase 1"/>
    <property type="match status" value="3"/>
</dbReference>
<comment type="similarity">
    <text evidence="2">Belongs to the ATP-dependent AMP-binding enzyme family.</text>
</comment>
<dbReference type="Pfam" id="PF00668">
    <property type="entry name" value="Condensation"/>
    <property type="match status" value="4"/>
</dbReference>
<keyword evidence="4" id="KW-0597">Phosphoprotein</keyword>
<dbReference type="InterPro" id="IPR045851">
    <property type="entry name" value="AMP-bd_C_sf"/>
</dbReference>
<dbReference type="KEGG" id="fcs:TRV642_2216"/>
<dbReference type="Pfam" id="PF00550">
    <property type="entry name" value="PP-binding"/>
    <property type="match status" value="3"/>
</dbReference>
<evidence type="ECO:0000259" key="6">
    <source>
        <dbReference type="PROSITE" id="PS50075"/>
    </source>
</evidence>
<dbReference type="GO" id="GO:0005829">
    <property type="term" value="C:cytosol"/>
    <property type="evidence" value="ECO:0007669"/>
    <property type="project" value="TreeGrafter"/>
</dbReference>
<dbReference type="InterPro" id="IPR025110">
    <property type="entry name" value="AMP-bd_C"/>
</dbReference>
<dbReference type="InterPro" id="IPR006162">
    <property type="entry name" value="Ppantetheine_attach_site"/>
</dbReference>
<dbReference type="PROSITE" id="PS00012">
    <property type="entry name" value="PHOSPHOPANTETHEINE"/>
    <property type="match status" value="3"/>
</dbReference>
<dbReference type="InterPro" id="IPR036736">
    <property type="entry name" value="ACP-like_sf"/>
</dbReference>
<feature type="domain" description="Carrier" evidence="6">
    <location>
        <begin position="3156"/>
        <end position="3231"/>
    </location>
</feature>
<keyword evidence="3" id="KW-0596">Phosphopantetheine</keyword>
<feature type="domain" description="Carrier" evidence="6">
    <location>
        <begin position="1042"/>
        <end position="1117"/>
    </location>
</feature>
<dbReference type="GO" id="GO:0043041">
    <property type="term" value="P:amino acid activation for nonribosomal peptide biosynthetic process"/>
    <property type="evidence" value="ECO:0007669"/>
    <property type="project" value="TreeGrafter"/>
</dbReference>
<dbReference type="Gene3D" id="3.30.300.30">
    <property type="match status" value="3"/>
</dbReference>
<dbReference type="PROSITE" id="PS50075">
    <property type="entry name" value="CARRIER"/>
    <property type="match status" value="3"/>
</dbReference>
<dbReference type="PROSITE" id="PS00455">
    <property type="entry name" value="AMP_BINDING"/>
    <property type="match status" value="3"/>
</dbReference>
<dbReference type="RefSeq" id="WP_263362980.1">
    <property type="nucleotide sequence ID" value="NZ_OX336425.1"/>
</dbReference>
<dbReference type="GO" id="GO:0031177">
    <property type="term" value="F:phosphopantetheine binding"/>
    <property type="evidence" value="ECO:0007669"/>
    <property type="project" value="InterPro"/>
</dbReference>
<dbReference type="SUPFAM" id="SSF47336">
    <property type="entry name" value="ACP-like"/>
    <property type="match status" value="3"/>
</dbReference>
<dbReference type="EMBL" id="OX336425">
    <property type="protein sequence ID" value="CAI2767108.1"/>
    <property type="molecule type" value="Genomic_DNA"/>
</dbReference>